<evidence type="ECO:0000256" key="1">
    <source>
        <dbReference type="ARBA" id="ARBA00022679"/>
    </source>
</evidence>
<reference evidence="3" key="1">
    <citation type="submission" date="2016-04" db="EMBL/GenBank/DDBJ databases">
        <authorList>
            <person name="Evans L.H."/>
            <person name="Alamgir A."/>
            <person name="Owens N."/>
            <person name="Weber N.D."/>
            <person name="Virtaneva K."/>
            <person name="Barbian K."/>
            <person name="Babar A."/>
            <person name="Rosenke K."/>
        </authorList>
    </citation>
    <scope>NUCLEOTIDE SEQUENCE</scope>
    <source>
        <strain evidence="3">86</strain>
    </source>
</reference>
<name>A0A212KDN0_9FIRM</name>
<dbReference type="Pfam" id="PF02302">
    <property type="entry name" value="PTS_IIB"/>
    <property type="match status" value="1"/>
</dbReference>
<protein>
    <submittedName>
        <fullName evidence="3">PTS system protein</fullName>
    </submittedName>
</protein>
<sequence length="99" mass="10406">MRPVKILSVCGSGTVSSAMLSSKLTDVLEEKGYDLEATEVAPGGVALAVQSGGYDLIAYTSPVEDIYGIPVLNATGFLVGINEEEFIEELLDVVGKLKL</sequence>
<evidence type="ECO:0000259" key="2">
    <source>
        <dbReference type="Pfam" id="PF02302"/>
    </source>
</evidence>
<gene>
    <name evidence="3" type="ORF">KL86CLO1_12731</name>
</gene>
<dbReference type="InterPro" id="IPR036095">
    <property type="entry name" value="PTS_EIIB-like_sf"/>
</dbReference>
<organism evidence="3">
    <name type="scientific">uncultured Eubacteriales bacterium</name>
    <dbReference type="NCBI Taxonomy" id="172733"/>
    <lineage>
        <taxon>Bacteria</taxon>
        <taxon>Bacillati</taxon>
        <taxon>Bacillota</taxon>
        <taxon>Clostridia</taxon>
        <taxon>Eubacteriales</taxon>
        <taxon>environmental samples</taxon>
    </lineage>
</organism>
<dbReference type="GO" id="GO:0008982">
    <property type="term" value="F:protein-N(PI)-phosphohistidine-sugar phosphotransferase activity"/>
    <property type="evidence" value="ECO:0007669"/>
    <property type="project" value="InterPro"/>
</dbReference>
<dbReference type="AlphaFoldDB" id="A0A212KDN0"/>
<dbReference type="CDD" id="cd05566">
    <property type="entry name" value="PTS_IIB_galactitol"/>
    <property type="match status" value="1"/>
</dbReference>
<dbReference type="Gene3D" id="3.40.50.2300">
    <property type="match status" value="1"/>
</dbReference>
<keyword evidence="1" id="KW-0808">Transferase</keyword>
<evidence type="ECO:0000313" key="3">
    <source>
        <dbReference type="EMBL" id="SBW09761.1"/>
    </source>
</evidence>
<dbReference type="InterPro" id="IPR003501">
    <property type="entry name" value="PTS_EIIB_2/3"/>
</dbReference>
<dbReference type="GO" id="GO:0009401">
    <property type="term" value="P:phosphoenolpyruvate-dependent sugar phosphotransferase system"/>
    <property type="evidence" value="ECO:0007669"/>
    <property type="project" value="InterPro"/>
</dbReference>
<dbReference type="EMBL" id="FLUN01000001">
    <property type="protein sequence ID" value="SBW09761.1"/>
    <property type="molecule type" value="Genomic_DNA"/>
</dbReference>
<proteinExistence type="predicted"/>
<dbReference type="SUPFAM" id="SSF52794">
    <property type="entry name" value="PTS system IIB component-like"/>
    <property type="match status" value="1"/>
</dbReference>
<accession>A0A212KDN0</accession>
<feature type="domain" description="Phosphotransferase system EIIB component type 2/3" evidence="2">
    <location>
        <begin position="5"/>
        <end position="75"/>
    </location>
</feature>